<protein>
    <submittedName>
        <fullName evidence="2">Uncharacterized protein</fullName>
    </submittedName>
</protein>
<feature type="transmembrane region" description="Helical" evidence="1">
    <location>
        <begin position="5"/>
        <end position="22"/>
    </location>
</feature>
<evidence type="ECO:0000313" key="2">
    <source>
        <dbReference type="EMBL" id="VTR48529.1"/>
    </source>
</evidence>
<dbReference type="Proteomes" id="UP000308196">
    <property type="component" value="Chromosome"/>
</dbReference>
<evidence type="ECO:0000256" key="1">
    <source>
        <dbReference type="SAM" id="Phobius"/>
    </source>
</evidence>
<keyword evidence="1" id="KW-0812">Transmembrane</keyword>
<dbReference type="AlphaFoldDB" id="A0A4U9VRQ0"/>
<proteinExistence type="predicted"/>
<organism evidence="2 3">
    <name type="scientific">Sphingobacterium thalpophilum</name>
    <dbReference type="NCBI Taxonomy" id="259"/>
    <lineage>
        <taxon>Bacteria</taxon>
        <taxon>Pseudomonadati</taxon>
        <taxon>Bacteroidota</taxon>
        <taxon>Sphingobacteriia</taxon>
        <taxon>Sphingobacteriales</taxon>
        <taxon>Sphingobacteriaceae</taxon>
        <taxon>Sphingobacterium</taxon>
    </lineage>
</organism>
<reference evidence="2 3" key="1">
    <citation type="submission" date="2019-05" db="EMBL/GenBank/DDBJ databases">
        <authorList>
            <consortium name="Pathogen Informatics"/>
        </authorList>
    </citation>
    <scope>NUCLEOTIDE SEQUENCE [LARGE SCALE GENOMIC DNA]</scope>
    <source>
        <strain evidence="2 3">NCTC11429</strain>
    </source>
</reference>
<gene>
    <name evidence="2" type="ORF">NCTC11429_03714</name>
</gene>
<keyword evidence="1" id="KW-0472">Membrane</keyword>
<accession>A0A4U9VRQ0</accession>
<name>A0A4U9VRQ0_9SPHI</name>
<evidence type="ECO:0000313" key="3">
    <source>
        <dbReference type="Proteomes" id="UP000308196"/>
    </source>
</evidence>
<dbReference type="EMBL" id="LR590484">
    <property type="protein sequence ID" value="VTR48529.1"/>
    <property type="molecule type" value="Genomic_DNA"/>
</dbReference>
<dbReference type="KEGG" id="stha:NCTC11429_03714"/>
<feature type="transmembrane region" description="Helical" evidence="1">
    <location>
        <begin position="28"/>
        <end position="46"/>
    </location>
</feature>
<sequence>MILTVLQIRAIIYSLAILTLMVKNDANLVNILKIVVLFVLISYYYFCIYTKEKKSKNLINHYRIPDFLFLICSVSQVFKLALLQIN</sequence>
<keyword evidence="1" id="KW-1133">Transmembrane helix</keyword>